<dbReference type="Proteomes" id="UP000292544">
    <property type="component" value="Unassembled WGS sequence"/>
</dbReference>
<evidence type="ECO:0000313" key="2">
    <source>
        <dbReference type="Proteomes" id="UP000292544"/>
    </source>
</evidence>
<gene>
    <name evidence="1" type="ORF">EXY25_04200</name>
</gene>
<evidence type="ECO:0000313" key="1">
    <source>
        <dbReference type="EMBL" id="TAA48431.1"/>
    </source>
</evidence>
<name>A0ABY1WUK2_9GAMM</name>
<sequence length="1125" mass="125766">MESLTLTTDTKLETGQDYGQLRALGMEYIQQFCAETWSDHNLHDPGITTLELLSYALTDLSYRASFSTKDLLVPESGYISDSQISGFFPAQDILPNTTLTQLDYRQLLLKIEGIRNAWLQPLTDPQAPASEVPIYLDHLAERLSLDPKNSSGQDNESLHLSGLYQVLLELEPDPELGTLNESELTFVLRSTLFKGRDGALDYLQATALLLTSDALQQWAAAAEWLTQEVPTVTLEPVSLWRINVRVSLSTGDLAPLTLQLQQPAPDPAVDDDWLMLLSPAGDDLLLRFARKQAQILKVLTYASAALHDSRNLCEDYRAVTTVAADYIAICSDIEVAPAADLELVQAHVYFAVEQYLNPPVHYYSLSEMLAAGIPADEVYTGPYINRELQVSDTALGIEAQPVFTKPGFNKADELANSELRTAIHSSDIIAAIMALDDVVAVKSLSLRKYSAAGHPSGDSERWCLSISPGHQPVLTIAHSKVLFFKRSIPYLGQSSEFQSTLRYLRAAAAKASYSGSEEALIAPVGEYRNTKDHYPVQHDFPQTYQIGEAGLKAGAEPQRIEQARQMKGYLLFFEQVLADYLAQLANLPHLFSLDSGAEHSYYSQYLSNIQATLGTFEDEFYIDKGKLQDELQRSALWEDEASYQARKNRLLDHLLARFGEQFNDYVLMLYQQNGDTLKSNQTLITDKTQFLQSLPVISRERNRGFNYRPTALAAIWNSDNVSGLEKRVALLTGMDNFARRDLSCDRLLTTLFDTRKHGNEFRVEIKDPSQHLLFKSVELFVSRDEAMAQAVLLYGGLDADNAIVLSEPDSDGHQTLTIEVDAVRLTHDAELSVADAAALATAIRQRYTAVSAEATEEDPASVLFDTRQTGNDYRLEIKDRQQFILFKSVALFASREEAMSLAARLFVGVRERKNFHIDSSGGPGAIELSLRVGDDLLVHEQGFDTVADADQVARDVIDRYREILGGIHCASEGFYLIEHLLLRPRTDQARLLTACIDSSSGCGDEDPYSFRASVILPYWPTRFQQAGFRRFFEHTIREQAPAHIHLKICWIDHHQMEQLEQVYQQWCQQMATQLFDSASLTQAQNQLITQLAQLKSVYPAAVLHDCRDDDTTTPVRLGSTNLGVD</sequence>
<dbReference type="RefSeq" id="WP_130565824.1">
    <property type="nucleotide sequence ID" value="NZ_SHLY01000001.1"/>
</dbReference>
<reference evidence="2" key="1">
    <citation type="submission" date="2019-02" db="EMBL/GenBank/DDBJ databases">
        <title>Draft genome sequence of Muricauda sp. 176CP4-71.</title>
        <authorList>
            <person name="Park J.-S."/>
        </authorList>
    </citation>
    <scope>NUCLEOTIDE SEQUENCE [LARGE SCALE GENOMIC DNA]</scope>
    <source>
        <strain evidence="2">176GS2-150</strain>
    </source>
</reference>
<accession>A0ABY1WUK2</accession>
<dbReference type="EMBL" id="SHLY01000001">
    <property type="protein sequence ID" value="TAA48431.1"/>
    <property type="molecule type" value="Genomic_DNA"/>
</dbReference>
<keyword evidence="2" id="KW-1185">Reference proteome</keyword>
<organism evidence="1 2">
    <name type="scientific">Corallincola spongiicola</name>
    <dbReference type="NCBI Taxonomy" id="2520508"/>
    <lineage>
        <taxon>Bacteria</taxon>
        <taxon>Pseudomonadati</taxon>
        <taxon>Pseudomonadota</taxon>
        <taxon>Gammaproteobacteria</taxon>
        <taxon>Alteromonadales</taxon>
        <taxon>Psychromonadaceae</taxon>
        <taxon>Corallincola</taxon>
    </lineage>
</organism>
<comment type="caution">
    <text evidence="1">The sequence shown here is derived from an EMBL/GenBank/DDBJ whole genome shotgun (WGS) entry which is preliminary data.</text>
</comment>
<protein>
    <submittedName>
        <fullName evidence="1">Uncharacterized protein</fullName>
    </submittedName>
</protein>
<proteinExistence type="predicted"/>